<dbReference type="EC" id="1.13.11.37" evidence="9"/>
<dbReference type="GO" id="GO:0009712">
    <property type="term" value="P:catechol-containing compound metabolic process"/>
    <property type="evidence" value="ECO:0007669"/>
    <property type="project" value="InterPro"/>
</dbReference>
<evidence type="ECO:0000259" key="7">
    <source>
        <dbReference type="Pfam" id="PF00775"/>
    </source>
</evidence>
<keyword evidence="5 9" id="KW-0560">Oxidoreductase</keyword>
<protein>
    <submittedName>
        <fullName evidence="9">Hydroxyquinol 1,2-dioxygenase</fullName>
        <ecNumber evidence="9">1.13.11.37</ecNumber>
    </submittedName>
</protein>
<evidence type="ECO:0000256" key="4">
    <source>
        <dbReference type="ARBA" id="ARBA00022964"/>
    </source>
</evidence>
<sequence>MAGMSDIAFFKADASDRLFAERISGAADERLAAVLCKVAEHAHAIIRETRPSLSDWRAAIEFLTEVGHLCDERRQEWVLVSDLLGTSTLVDALNSDRPEQATPNTMRGPFYRDDVPLMQQGGNISLDGIGSPVAITVSILDLDGSPIPGARLETWQANAQGFYENQQPDLQPEHNLRGHFVSGDDGKVSYFTIRPSGYEVPKDGPLGDLLQRLGAPLCRPAHIYFQVSADDYETLTTQIFDGDDPNLGTDPLFSVKPGLIGCFKPDATGRTVLRLDVEFHLNPLPPEPRS</sequence>
<dbReference type="GO" id="GO:0047074">
    <property type="term" value="F:4-hydroxycatechol 1,2-dioxygenase activity"/>
    <property type="evidence" value="ECO:0007669"/>
    <property type="project" value="UniProtKB-EC"/>
</dbReference>
<reference evidence="10" key="1">
    <citation type="submission" date="2015-07" db="EMBL/GenBank/DDBJ databases">
        <authorList>
            <person name="Rodrigo-Torres Lidia"/>
            <person name="Arahal R.David."/>
        </authorList>
    </citation>
    <scope>NUCLEOTIDE SEQUENCE [LARGE SCALE GENOMIC DNA]</scope>
    <source>
        <strain evidence="10">CECT 5112</strain>
    </source>
</reference>
<dbReference type="InterPro" id="IPR007535">
    <property type="entry name" value="Catechol_dOase_N"/>
</dbReference>
<dbReference type="InterPro" id="IPR015889">
    <property type="entry name" value="Intradiol_dOase_core"/>
</dbReference>
<dbReference type="OrthoDB" id="9800887at2"/>
<name>A0A0M7A4K5_9HYPH</name>
<dbReference type="EMBL" id="CXWD01000007">
    <property type="protein sequence ID" value="CTQ69557.1"/>
    <property type="molecule type" value="Genomic_DNA"/>
</dbReference>
<dbReference type="Gene3D" id="2.60.130.10">
    <property type="entry name" value="Aromatic compound dioxygenase"/>
    <property type="match status" value="1"/>
</dbReference>
<keyword evidence="3" id="KW-0479">Metal-binding</keyword>
<evidence type="ECO:0000313" key="9">
    <source>
        <dbReference type="EMBL" id="CTQ69557.1"/>
    </source>
</evidence>
<evidence type="ECO:0000256" key="6">
    <source>
        <dbReference type="ARBA" id="ARBA00023004"/>
    </source>
</evidence>
<dbReference type="PANTHER" id="PTHR33711">
    <property type="entry name" value="DIOXYGENASE, PUTATIVE (AFU_ORTHOLOGUE AFUA_2G02910)-RELATED"/>
    <property type="match status" value="1"/>
</dbReference>
<keyword evidence="10" id="KW-1185">Reference proteome</keyword>
<comment type="similarity">
    <text evidence="2">Belongs to the intradiol ring-cleavage dioxygenase family.</text>
</comment>
<keyword evidence="4 9" id="KW-0223">Dioxygenase</keyword>
<dbReference type="AlphaFoldDB" id="A0A0M7A4K5"/>
<evidence type="ECO:0000259" key="8">
    <source>
        <dbReference type="Pfam" id="PF04444"/>
    </source>
</evidence>
<dbReference type="Proteomes" id="UP000053235">
    <property type="component" value="Unassembled WGS sequence"/>
</dbReference>
<evidence type="ECO:0000256" key="5">
    <source>
        <dbReference type="ARBA" id="ARBA00023002"/>
    </source>
</evidence>
<dbReference type="GO" id="GO:0018576">
    <property type="term" value="F:catechol 1,2-dioxygenase activity"/>
    <property type="evidence" value="ECO:0007669"/>
    <property type="project" value="InterPro"/>
</dbReference>
<dbReference type="GO" id="GO:0008199">
    <property type="term" value="F:ferric iron binding"/>
    <property type="evidence" value="ECO:0007669"/>
    <property type="project" value="InterPro"/>
</dbReference>
<dbReference type="SUPFAM" id="SSF49482">
    <property type="entry name" value="Aromatic compound dioxygenase"/>
    <property type="match status" value="1"/>
</dbReference>
<keyword evidence="6" id="KW-0408">Iron</keyword>
<gene>
    <name evidence="9" type="primary">npcC_2</name>
    <name evidence="9" type="ORF">LAX5112_02160</name>
</gene>
<comment type="cofactor">
    <cofactor evidence="1">
        <name>Fe(3+)</name>
        <dbReference type="ChEBI" id="CHEBI:29034"/>
    </cofactor>
</comment>
<organism evidence="9 10">
    <name type="scientific">Roseibium alexandrii</name>
    <dbReference type="NCBI Taxonomy" id="388408"/>
    <lineage>
        <taxon>Bacteria</taxon>
        <taxon>Pseudomonadati</taxon>
        <taxon>Pseudomonadota</taxon>
        <taxon>Alphaproteobacteria</taxon>
        <taxon>Hyphomicrobiales</taxon>
        <taxon>Stappiaceae</taxon>
        <taxon>Roseibium</taxon>
    </lineage>
</organism>
<dbReference type="InterPro" id="IPR000627">
    <property type="entry name" value="Intradiol_dOase_C"/>
</dbReference>
<evidence type="ECO:0000256" key="1">
    <source>
        <dbReference type="ARBA" id="ARBA00001965"/>
    </source>
</evidence>
<dbReference type="Pfam" id="PF00775">
    <property type="entry name" value="Dioxygenase_C"/>
    <property type="match status" value="1"/>
</dbReference>
<dbReference type="Pfam" id="PF04444">
    <property type="entry name" value="Dioxygenase_N"/>
    <property type="match status" value="1"/>
</dbReference>
<proteinExistence type="inferred from homology"/>
<dbReference type="PANTHER" id="PTHR33711:SF7">
    <property type="entry name" value="INTRADIOL RING-CLEAVAGE DIOXYGENASES DOMAIN-CONTAINING PROTEIN-RELATED"/>
    <property type="match status" value="1"/>
</dbReference>
<dbReference type="InterPro" id="IPR050770">
    <property type="entry name" value="Intradiol_RC_Dioxygenase"/>
</dbReference>
<feature type="domain" description="Catechol dioxygenase N-terminal" evidence="8">
    <location>
        <begin position="28"/>
        <end position="102"/>
    </location>
</feature>
<evidence type="ECO:0000256" key="3">
    <source>
        <dbReference type="ARBA" id="ARBA00022723"/>
    </source>
</evidence>
<dbReference type="RefSeq" id="WP_008194566.1">
    <property type="nucleotide sequence ID" value="NZ_CXWD01000007.1"/>
</dbReference>
<evidence type="ECO:0000313" key="10">
    <source>
        <dbReference type="Proteomes" id="UP000053235"/>
    </source>
</evidence>
<dbReference type="STRING" id="388408.LAX5112_02160"/>
<evidence type="ECO:0000256" key="2">
    <source>
        <dbReference type="ARBA" id="ARBA00007825"/>
    </source>
</evidence>
<accession>A0A0M7A4K5</accession>
<feature type="domain" description="Intradiol ring-cleavage dioxygenases" evidence="7">
    <location>
        <begin position="127"/>
        <end position="277"/>
    </location>
</feature>